<protein>
    <submittedName>
        <fullName evidence="2">Glycosyltransferase</fullName>
    </submittedName>
</protein>
<reference evidence="2" key="1">
    <citation type="submission" date="2021-04" db="EMBL/GenBank/DDBJ databases">
        <authorList>
            <person name="Postec A."/>
        </authorList>
    </citation>
    <scope>NUCLEOTIDE SEQUENCE</scope>
    <source>
        <strain evidence="2">F1F22</strain>
    </source>
</reference>
<dbReference type="SUPFAM" id="SSF53448">
    <property type="entry name" value="Nucleotide-diphospho-sugar transferases"/>
    <property type="match status" value="1"/>
</dbReference>
<name>A0AAX3BET6_9SPIR</name>
<evidence type="ECO:0000313" key="2">
    <source>
        <dbReference type="EMBL" id="URA10859.1"/>
    </source>
</evidence>
<keyword evidence="3" id="KW-1185">Reference proteome</keyword>
<sequence>MKISVVIPSYNQGRFIRQTIDSILAQEGDIEVFVADGGSTDETVEILKSYGQKIQWVSEKDKGQTDAINKGLSRVTGDIVAYINSDDFYMPGVFNKVREVFATHPGVMWVTGDALIVDEEGKEIQRGVRFYKRVLRRLPFPWILYITNPIVQPSTFWRRSLVEEIGLFRQDKHYTMDYDYWLRIIRYYKPYILVEPLSAFRIHGLSKGGRQYEKQFQEDWETVREHCTNPFFLFLHAIHNSLIVGMYRMMKG</sequence>
<dbReference type="PANTHER" id="PTHR43685">
    <property type="entry name" value="GLYCOSYLTRANSFERASE"/>
    <property type="match status" value="1"/>
</dbReference>
<dbReference type="Gene3D" id="3.90.550.10">
    <property type="entry name" value="Spore Coat Polysaccharide Biosynthesis Protein SpsA, Chain A"/>
    <property type="match status" value="1"/>
</dbReference>
<dbReference type="EMBL" id="CP073355">
    <property type="protein sequence ID" value="URA10859.1"/>
    <property type="molecule type" value="Genomic_DNA"/>
</dbReference>
<reference evidence="2" key="2">
    <citation type="submission" date="2022-06" db="EMBL/GenBank/DDBJ databases">
        <title>Thermospira aquatica gen. nov., sp. nov.</title>
        <authorList>
            <person name="Ben Ali Gam Z."/>
            <person name="Labat M."/>
        </authorList>
    </citation>
    <scope>NUCLEOTIDE SEQUENCE</scope>
    <source>
        <strain evidence="2">F1F22</strain>
    </source>
</reference>
<dbReference type="PANTHER" id="PTHR43685:SF11">
    <property type="entry name" value="GLYCOSYLTRANSFERASE TAGX-RELATED"/>
    <property type="match status" value="1"/>
</dbReference>
<dbReference type="Pfam" id="PF00535">
    <property type="entry name" value="Glycos_transf_2"/>
    <property type="match status" value="1"/>
</dbReference>
<evidence type="ECO:0000313" key="3">
    <source>
        <dbReference type="Proteomes" id="UP001056539"/>
    </source>
</evidence>
<dbReference type="InterPro" id="IPR029044">
    <property type="entry name" value="Nucleotide-diphossugar_trans"/>
</dbReference>
<dbReference type="RefSeq" id="WP_271435986.1">
    <property type="nucleotide sequence ID" value="NZ_CP073355.1"/>
</dbReference>
<gene>
    <name evidence="2" type="ORF">KDW03_03370</name>
</gene>
<dbReference type="AlphaFoldDB" id="A0AAX3BET6"/>
<dbReference type="InterPro" id="IPR050834">
    <property type="entry name" value="Glycosyltransf_2"/>
</dbReference>
<dbReference type="CDD" id="cd06433">
    <property type="entry name" value="GT_2_WfgS_like"/>
    <property type="match status" value="1"/>
</dbReference>
<dbReference type="Proteomes" id="UP001056539">
    <property type="component" value="Chromosome"/>
</dbReference>
<organism evidence="2 3">
    <name type="scientific">Thermospira aquatica</name>
    <dbReference type="NCBI Taxonomy" id="2828656"/>
    <lineage>
        <taxon>Bacteria</taxon>
        <taxon>Pseudomonadati</taxon>
        <taxon>Spirochaetota</taxon>
        <taxon>Spirochaetia</taxon>
        <taxon>Brevinematales</taxon>
        <taxon>Thermospiraceae</taxon>
        <taxon>Thermospira</taxon>
    </lineage>
</organism>
<accession>A0AAX3BET6</accession>
<dbReference type="InterPro" id="IPR001173">
    <property type="entry name" value="Glyco_trans_2-like"/>
</dbReference>
<proteinExistence type="predicted"/>
<evidence type="ECO:0000259" key="1">
    <source>
        <dbReference type="Pfam" id="PF00535"/>
    </source>
</evidence>
<feature type="domain" description="Glycosyltransferase 2-like" evidence="1">
    <location>
        <begin position="4"/>
        <end position="165"/>
    </location>
</feature>
<dbReference type="KEGG" id="taqu:KDW03_03370"/>